<evidence type="ECO:0000313" key="2">
    <source>
        <dbReference type="Proteomes" id="UP000834106"/>
    </source>
</evidence>
<organism evidence="1 2">
    <name type="scientific">Fraxinus pennsylvanica</name>
    <dbReference type="NCBI Taxonomy" id="56036"/>
    <lineage>
        <taxon>Eukaryota</taxon>
        <taxon>Viridiplantae</taxon>
        <taxon>Streptophyta</taxon>
        <taxon>Embryophyta</taxon>
        <taxon>Tracheophyta</taxon>
        <taxon>Spermatophyta</taxon>
        <taxon>Magnoliopsida</taxon>
        <taxon>eudicotyledons</taxon>
        <taxon>Gunneridae</taxon>
        <taxon>Pentapetalae</taxon>
        <taxon>asterids</taxon>
        <taxon>lamiids</taxon>
        <taxon>Lamiales</taxon>
        <taxon>Oleaceae</taxon>
        <taxon>Oleeae</taxon>
        <taxon>Fraxinus</taxon>
    </lineage>
</organism>
<accession>A0AAD2ECL0</accession>
<dbReference type="Gene3D" id="3.80.10.10">
    <property type="entry name" value="Ribonuclease Inhibitor"/>
    <property type="match status" value="1"/>
</dbReference>
<proteinExistence type="predicted"/>
<gene>
    <name evidence="1" type="ORF">FPE_LOCUS30471</name>
</gene>
<evidence type="ECO:0000313" key="1">
    <source>
        <dbReference type="EMBL" id="CAI9783041.1"/>
    </source>
</evidence>
<reference evidence="1" key="1">
    <citation type="submission" date="2023-05" db="EMBL/GenBank/DDBJ databases">
        <authorList>
            <person name="Huff M."/>
        </authorList>
    </citation>
    <scope>NUCLEOTIDE SEQUENCE</scope>
</reference>
<dbReference type="EMBL" id="OU503054">
    <property type="protein sequence ID" value="CAI9783041.1"/>
    <property type="molecule type" value="Genomic_DNA"/>
</dbReference>
<dbReference type="Proteomes" id="UP000834106">
    <property type="component" value="Chromosome 19"/>
</dbReference>
<dbReference type="SUPFAM" id="SSF52058">
    <property type="entry name" value="L domain-like"/>
    <property type="match status" value="1"/>
</dbReference>
<dbReference type="InterPro" id="IPR032675">
    <property type="entry name" value="LRR_dom_sf"/>
</dbReference>
<protein>
    <submittedName>
        <fullName evidence="1">Uncharacterized protein</fullName>
    </submittedName>
</protein>
<sequence>MFESNKCTNLNVRNEVYLPNVETLFGMPGTILKASSLQNLSNLRELLLYEINDQCLNVISGKTPISEKLQKLELWFTQKFERLNLSRYDRLASLTITAVSYSPLIKLDIIEFPPNLIFLRLWDMKFTEDPMKEKTAFQSFKCCQFMDYFRS</sequence>
<name>A0AAD2ECL0_9LAMI</name>
<dbReference type="AlphaFoldDB" id="A0AAD2ECL0"/>
<keyword evidence="2" id="KW-1185">Reference proteome</keyword>